<dbReference type="AlphaFoldDB" id="A0A1H1RKN5"/>
<evidence type="ECO:0000313" key="1">
    <source>
        <dbReference type="EMBL" id="SDS36347.1"/>
    </source>
</evidence>
<name>A0A1H1RKN5_9ACTN</name>
<gene>
    <name evidence="1" type="ORF">SAMN04488543_1583</name>
</gene>
<dbReference type="RefSeq" id="WP_091411781.1">
    <property type="nucleotide sequence ID" value="NZ_LT629749.1"/>
</dbReference>
<dbReference type="Proteomes" id="UP000199092">
    <property type="component" value="Chromosome I"/>
</dbReference>
<keyword evidence="2" id="KW-1185">Reference proteome</keyword>
<dbReference type="EMBL" id="LT629749">
    <property type="protein sequence ID" value="SDS36347.1"/>
    <property type="molecule type" value="Genomic_DNA"/>
</dbReference>
<organism evidence="1 2">
    <name type="scientific">Friedmanniella luteola</name>
    <dbReference type="NCBI Taxonomy" id="546871"/>
    <lineage>
        <taxon>Bacteria</taxon>
        <taxon>Bacillati</taxon>
        <taxon>Actinomycetota</taxon>
        <taxon>Actinomycetes</taxon>
        <taxon>Propionibacteriales</taxon>
        <taxon>Nocardioidaceae</taxon>
        <taxon>Friedmanniella</taxon>
    </lineage>
</organism>
<protein>
    <submittedName>
        <fullName evidence="1">Uncharacterized protein</fullName>
    </submittedName>
</protein>
<evidence type="ECO:0000313" key="2">
    <source>
        <dbReference type="Proteomes" id="UP000199092"/>
    </source>
</evidence>
<proteinExistence type="predicted"/>
<sequence length="98" mass="11632">MKFRVQQIARGFWRERYLFCIQASTSEEWQCRDVGPRELDKELRQLGFADHRDSYDIYTKLRFAVRHYGLGHGYVECDLSADVTGPERFEGDPRLDRA</sequence>
<accession>A0A1H1RKN5</accession>
<reference evidence="1 2" key="1">
    <citation type="submission" date="2016-10" db="EMBL/GenBank/DDBJ databases">
        <authorList>
            <person name="de Groot N.N."/>
        </authorList>
    </citation>
    <scope>NUCLEOTIDE SEQUENCE [LARGE SCALE GENOMIC DNA]</scope>
    <source>
        <strain evidence="1 2">DSM 21741</strain>
    </source>
</reference>